<feature type="transmembrane region" description="Helical" evidence="1">
    <location>
        <begin position="451"/>
        <end position="470"/>
    </location>
</feature>
<feature type="transmembrane region" description="Helical" evidence="1">
    <location>
        <begin position="235"/>
        <end position="254"/>
    </location>
</feature>
<comment type="caution">
    <text evidence="4">The sequence shown here is derived from an EMBL/GenBank/DDBJ whole genome shotgun (WGS) entry which is preliminary data.</text>
</comment>
<dbReference type="Pfam" id="PF14351">
    <property type="entry name" value="DUF4401"/>
    <property type="match status" value="1"/>
</dbReference>
<feature type="transmembrane region" description="Helical" evidence="1">
    <location>
        <begin position="207"/>
        <end position="229"/>
    </location>
</feature>
<feature type="transmembrane region" description="Helical" evidence="1">
    <location>
        <begin position="50"/>
        <end position="73"/>
    </location>
</feature>
<evidence type="ECO:0000256" key="1">
    <source>
        <dbReference type="SAM" id="Phobius"/>
    </source>
</evidence>
<proteinExistence type="predicted"/>
<feature type="transmembrane region" description="Helical" evidence="1">
    <location>
        <begin position="477"/>
        <end position="494"/>
    </location>
</feature>
<keyword evidence="1" id="KW-0472">Membrane</keyword>
<feature type="transmembrane region" description="Helical" evidence="1">
    <location>
        <begin position="529"/>
        <end position="546"/>
    </location>
</feature>
<dbReference type="InterPro" id="IPR018677">
    <property type="entry name" value="DUF2157"/>
</dbReference>
<keyword evidence="1" id="KW-0812">Transmembrane</keyword>
<evidence type="ECO:0008006" key="6">
    <source>
        <dbReference type="Google" id="ProtNLM"/>
    </source>
</evidence>
<feature type="domain" description="DUF4401" evidence="3">
    <location>
        <begin position="360"/>
        <end position="675"/>
    </location>
</feature>
<feature type="transmembrane region" description="Helical" evidence="1">
    <location>
        <begin position="85"/>
        <end position="103"/>
    </location>
</feature>
<feature type="transmembrane region" description="Helical" evidence="1">
    <location>
        <begin position="628"/>
        <end position="647"/>
    </location>
</feature>
<evidence type="ECO:0000313" key="5">
    <source>
        <dbReference type="Proteomes" id="UP000288794"/>
    </source>
</evidence>
<feature type="transmembrane region" description="Helical" evidence="1">
    <location>
        <begin position="397"/>
        <end position="415"/>
    </location>
</feature>
<feature type="transmembrane region" description="Helical" evidence="1">
    <location>
        <begin position="427"/>
        <end position="445"/>
    </location>
</feature>
<feature type="transmembrane region" description="Helical" evidence="1">
    <location>
        <begin position="110"/>
        <end position="130"/>
    </location>
</feature>
<protein>
    <recommendedName>
        <fullName evidence="6">DUF4401 domain-containing protein</fullName>
    </recommendedName>
</protein>
<accession>A0A443IGK2</accession>
<feature type="transmembrane region" description="Helical" evidence="1">
    <location>
        <begin position="261"/>
        <end position="282"/>
    </location>
</feature>
<dbReference type="Pfam" id="PF09925">
    <property type="entry name" value="DUF2157"/>
    <property type="match status" value="1"/>
</dbReference>
<feature type="transmembrane region" description="Helical" evidence="1">
    <location>
        <begin position="288"/>
        <end position="306"/>
    </location>
</feature>
<sequence>MSNPFYAGNATTAVAQAARRLQLQGVISAPAHHAILLAIGARPDARGWLLFIRAALALTGVLSLVCGAIFFFAWNWQFLPRMAKFALIEGLIIALALLVWWRWARMPGQLAMLAIGFLLGVLFAVYGQIYQTGAESWLLFCNWAIALFALACFARLNVLWFLCWLVANIACALRLGGWEHAVSDVVCQLFLLATLALRFVMVRHRDWLFRIMLFWTLVILTLANSIGLFSPFTPSVMLTAIIWLSLLCVGYQLCYRRQRDLFVIICGLFSIGTVLVAGTVRIFIRHDIVLACTIALIVLGLYILWVHHWMSEWHTKNRSVPQNAERVEQIAIGHQLQEQALLTPAQVTLLQSQDVLTDLPWYVHVAFVLCGWFTGLMTFAWLVLICFMFNLFDDVTALPFGLMALVSGIPASILLRKRHLALQQIGLSWAMTSTVALCVAGIFWWGDTVWWEKGGWLVLLPPLALLYVLFHHGFYRYLNSTALVFFLINGLILLPWLSSTLPVLVVTFITAAVILLGVDDRYAWRYRPLLLGIASGLFLLCFYGSIPLNERVLIHAFIPSGDDFSTLNEGVAAGLLLSALVIGRRKGMPTAWQLLLIATLLGATSLFMPGIALAWLLILLARYQNSKVLMLTAASLLVFYTLDWYYFLSVPLLNKALMLLLAGILLLLIAALAHRRLEGGEYA</sequence>
<organism evidence="4 5">
    <name type="scientific">[Pantoea] beijingensis</name>
    <dbReference type="NCBI Taxonomy" id="1324864"/>
    <lineage>
        <taxon>Bacteria</taxon>
        <taxon>Pseudomonadati</taxon>
        <taxon>Pseudomonadota</taxon>
        <taxon>Gammaproteobacteria</taxon>
        <taxon>Enterobacterales</taxon>
        <taxon>Erwiniaceae</taxon>
        <taxon>Erwinia</taxon>
    </lineage>
</organism>
<evidence type="ECO:0000313" key="4">
    <source>
        <dbReference type="EMBL" id="RWR03179.1"/>
    </source>
</evidence>
<keyword evidence="5" id="KW-1185">Reference proteome</keyword>
<feature type="transmembrane region" description="Helical" evidence="1">
    <location>
        <begin position="653"/>
        <end position="673"/>
    </location>
</feature>
<dbReference type="AlphaFoldDB" id="A0A443IGK2"/>
<feature type="transmembrane region" description="Helical" evidence="1">
    <location>
        <begin position="500"/>
        <end position="517"/>
    </location>
</feature>
<feature type="transmembrane region" description="Helical" evidence="1">
    <location>
        <begin position="181"/>
        <end position="200"/>
    </location>
</feature>
<feature type="transmembrane region" description="Helical" evidence="1">
    <location>
        <begin position="361"/>
        <end position="391"/>
    </location>
</feature>
<evidence type="ECO:0000259" key="3">
    <source>
        <dbReference type="Pfam" id="PF14351"/>
    </source>
</evidence>
<gene>
    <name evidence="4" type="ORF">ED28_03895</name>
</gene>
<keyword evidence="1" id="KW-1133">Transmembrane helix</keyword>
<evidence type="ECO:0000259" key="2">
    <source>
        <dbReference type="Pfam" id="PF09925"/>
    </source>
</evidence>
<feature type="transmembrane region" description="Helical" evidence="1">
    <location>
        <begin position="594"/>
        <end position="621"/>
    </location>
</feature>
<dbReference type="InterPro" id="IPR025513">
    <property type="entry name" value="DUF4401"/>
</dbReference>
<dbReference type="Proteomes" id="UP000288794">
    <property type="component" value="Unassembled WGS sequence"/>
</dbReference>
<dbReference type="RefSeq" id="WP_128175441.1">
    <property type="nucleotide sequence ID" value="NZ_CP071409.1"/>
</dbReference>
<reference evidence="4 5" key="1">
    <citation type="submission" date="2014-04" db="EMBL/GenBank/DDBJ databases">
        <title>Draft genome sequence of Pantoea beijingensis strain LMG 27579, an emerging pathogen to Pleurotus eryngii with potential industrial application.</title>
        <authorList>
            <person name="Xu F."/>
            <person name="Liu Y."/>
            <person name="Wang S."/>
            <person name="Yin Y."/>
            <person name="Ma Y."/>
            <person name="Zhao S."/>
            <person name="Rong C."/>
        </authorList>
    </citation>
    <scope>NUCLEOTIDE SEQUENCE [LARGE SCALE GENOMIC DNA]</scope>
    <source>
        <strain evidence="4 5">LMG 27579</strain>
    </source>
</reference>
<name>A0A443IGK2_9GAMM</name>
<dbReference type="EMBL" id="JMEE01000003">
    <property type="protein sequence ID" value="RWR03179.1"/>
    <property type="molecule type" value="Genomic_DNA"/>
</dbReference>
<feature type="domain" description="DUF2157" evidence="2">
    <location>
        <begin position="20"/>
        <end position="160"/>
    </location>
</feature>